<dbReference type="PROSITE" id="PS51186">
    <property type="entry name" value="GNAT"/>
    <property type="match status" value="1"/>
</dbReference>
<dbReference type="GO" id="GO:0016747">
    <property type="term" value="F:acyltransferase activity, transferring groups other than amino-acyl groups"/>
    <property type="evidence" value="ECO:0007669"/>
    <property type="project" value="InterPro"/>
</dbReference>
<dbReference type="Pfam" id="PF00583">
    <property type="entry name" value="Acetyltransf_1"/>
    <property type="match status" value="1"/>
</dbReference>
<dbReference type="RefSeq" id="WP_221338287.1">
    <property type="nucleotide sequence ID" value="NZ_JACHIR010000001.1"/>
</dbReference>
<protein>
    <submittedName>
        <fullName evidence="2">RimJ/RimL family protein N-acetyltransferase</fullName>
    </submittedName>
</protein>
<evidence type="ECO:0000313" key="3">
    <source>
        <dbReference type="Proteomes" id="UP000585638"/>
    </source>
</evidence>
<keyword evidence="3" id="KW-1185">Reference proteome</keyword>
<accession>A0A7W9KQA4</accession>
<evidence type="ECO:0000313" key="2">
    <source>
        <dbReference type="EMBL" id="MBB5896650.1"/>
    </source>
</evidence>
<gene>
    <name evidence="2" type="ORF">BJ998_007846</name>
</gene>
<feature type="domain" description="N-acetyltransferase" evidence="1">
    <location>
        <begin position="182"/>
        <end position="318"/>
    </location>
</feature>
<dbReference type="SUPFAM" id="SSF55729">
    <property type="entry name" value="Acyl-CoA N-acyltransferases (Nat)"/>
    <property type="match status" value="1"/>
</dbReference>
<name>A0A7W9KQA4_9PSEU</name>
<dbReference type="Gene3D" id="3.40.630.30">
    <property type="match status" value="1"/>
</dbReference>
<dbReference type="InterPro" id="IPR016181">
    <property type="entry name" value="Acyl_CoA_acyltransferase"/>
</dbReference>
<evidence type="ECO:0000259" key="1">
    <source>
        <dbReference type="PROSITE" id="PS51186"/>
    </source>
</evidence>
<dbReference type="Proteomes" id="UP000585638">
    <property type="component" value="Unassembled WGS sequence"/>
</dbReference>
<keyword evidence="2" id="KW-0808">Transferase</keyword>
<comment type="caution">
    <text evidence="2">The sequence shown here is derived from an EMBL/GenBank/DDBJ whole genome shotgun (WGS) entry which is preliminary data.</text>
</comment>
<organism evidence="2 3">
    <name type="scientific">Kutzneria kofuensis</name>
    <dbReference type="NCBI Taxonomy" id="103725"/>
    <lineage>
        <taxon>Bacteria</taxon>
        <taxon>Bacillati</taxon>
        <taxon>Actinomycetota</taxon>
        <taxon>Actinomycetes</taxon>
        <taxon>Pseudonocardiales</taxon>
        <taxon>Pseudonocardiaceae</taxon>
        <taxon>Kutzneria</taxon>
    </lineage>
</organism>
<sequence>MSREMLFHPITESDQDRALSIPVTEPVWWLAADAWRAEAAQRQYRPEWTWIAEDGGRILARAVWWGQADSEHPLALDCLVTDDCVTDRAGVAAELLTAAHKAFLDAGAQRPPLYNIMKLPGGWRDDPAMAAAVAWRQDAAHRAGLTAEVERLQYEWVPDAGIPEPGGRLVFSPEPDDEVFLQALLRVAEGSLDAHTRENEAAHGAEAAAREALEFYLDRPGKREWWRLAHTPDGALAGLAIPSATAYNRNVGYLGVVPELRGQGLVAEILAEITRFHAAEGADRITATTDLGNRPMAAAFDRAGYRNTEVRVILSAPA</sequence>
<dbReference type="InterPro" id="IPR000182">
    <property type="entry name" value="GNAT_dom"/>
</dbReference>
<reference evidence="2 3" key="1">
    <citation type="submission" date="2020-08" db="EMBL/GenBank/DDBJ databases">
        <title>Sequencing the genomes of 1000 actinobacteria strains.</title>
        <authorList>
            <person name="Klenk H.-P."/>
        </authorList>
    </citation>
    <scope>NUCLEOTIDE SEQUENCE [LARGE SCALE GENOMIC DNA]</scope>
    <source>
        <strain evidence="2 3">DSM 43851</strain>
    </source>
</reference>
<dbReference type="EMBL" id="JACHIR010000001">
    <property type="protein sequence ID" value="MBB5896650.1"/>
    <property type="molecule type" value="Genomic_DNA"/>
</dbReference>
<dbReference type="AlphaFoldDB" id="A0A7W9KQA4"/>
<proteinExistence type="predicted"/>